<evidence type="ECO:0000256" key="3">
    <source>
        <dbReference type="HAMAP-Rule" id="MF_01077"/>
    </source>
</evidence>
<dbReference type="InterPro" id="IPR028989">
    <property type="entry name" value="RimP_N"/>
</dbReference>
<feature type="domain" description="Ribosome maturation factor RimP N-terminal" evidence="4">
    <location>
        <begin position="23"/>
        <end position="93"/>
    </location>
</feature>
<dbReference type="SUPFAM" id="SSF75420">
    <property type="entry name" value="YhbC-like, N-terminal domain"/>
    <property type="match status" value="1"/>
</dbReference>
<dbReference type="GO" id="GO:0006412">
    <property type="term" value="P:translation"/>
    <property type="evidence" value="ECO:0007669"/>
    <property type="project" value="TreeGrafter"/>
</dbReference>
<gene>
    <name evidence="3" type="primary">rimP</name>
    <name evidence="6" type="ORF">EVA99_01955</name>
</gene>
<dbReference type="Pfam" id="PF02576">
    <property type="entry name" value="RimP_N"/>
    <property type="match status" value="1"/>
</dbReference>
<dbReference type="Pfam" id="PF17384">
    <property type="entry name" value="DUF150_C"/>
    <property type="match status" value="1"/>
</dbReference>
<protein>
    <recommendedName>
        <fullName evidence="3">Ribosome maturation factor RimP</fullName>
    </recommendedName>
</protein>
<comment type="similarity">
    <text evidence="3">Belongs to the RimP family.</text>
</comment>
<dbReference type="Gene3D" id="3.30.300.70">
    <property type="entry name" value="RimP-like superfamily, N-terminal"/>
    <property type="match status" value="1"/>
</dbReference>
<dbReference type="GO" id="GO:0000028">
    <property type="term" value="P:ribosomal small subunit assembly"/>
    <property type="evidence" value="ECO:0007669"/>
    <property type="project" value="TreeGrafter"/>
</dbReference>
<dbReference type="HAMAP" id="MF_01077">
    <property type="entry name" value="RimP"/>
    <property type="match status" value="1"/>
</dbReference>
<evidence type="ECO:0000259" key="4">
    <source>
        <dbReference type="Pfam" id="PF02576"/>
    </source>
</evidence>
<dbReference type="InterPro" id="IPR035956">
    <property type="entry name" value="RimP_N_sf"/>
</dbReference>
<dbReference type="SUPFAM" id="SSF74942">
    <property type="entry name" value="YhbC-like, C-terminal domain"/>
    <property type="match status" value="1"/>
</dbReference>
<dbReference type="GO" id="GO:0005829">
    <property type="term" value="C:cytosol"/>
    <property type="evidence" value="ECO:0007669"/>
    <property type="project" value="TreeGrafter"/>
</dbReference>
<dbReference type="PANTHER" id="PTHR33867">
    <property type="entry name" value="RIBOSOME MATURATION FACTOR RIMP"/>
    <property type="match status" value="1"/>
</dbReference>
<evidence type="ECO:0000259" key="5">
    <source>
        <dbReference type="Pfam" id="PF17384"/>
    </source>
</evidence>
<evidence type="ECO:0000313" key="6">
    <source>
        <dbReference type="EMBL" id="RZO24220.1"/>
    </source>
</evidence>
<dbReference type="AlphaFoldDB" id="A0A520MSM4"/>
<evidence type="ECO:0000313" key="7">
    <source>
        <dbReference type="Proteomes" id="UP000320146"/>
    </source>
</evidence>
<feature type="domain" description="Ribosome maturation factor RimP C-terminal" evidence="5">
    <location>
        <begin position="96"/>
        <end position="153"/>
    </location>
</feature>
<comment type="caution">
    <text evidence="6">The sequence shown here is derived from an EMBL/GenBank/DDBJ whole genome shotgun (WGS) entry which is preliminary data.</text>
</comment>
<accession>A0A520MSM4</accession>
<dbReference type="PANTHER" id="PTHR33867:SF1">
    <property type="entry name" value="RIBOSOME MATURATION FACTOR RIMP"/>
    <property type="match status" value="1"/>
</dbReference>
<reference evidence="6 7" key="1">
    <citation type="submission" date="2019-02" db="EMBL/GenBank/DDBJ databases">
        <title>Prokaryotic population dynamics and viral predation in marine succession experiment using metagenomics: the confinement effect.</title>
        <authorList>
            <person name="Haro-Moreno J.M."/>
            <person name="Rodriguez-Valera F."/>
            <person name="Lopez-Perez M."/>
        </authorList>
    </citation>
    <scope>NUCLEOTIDE SEQUENCE [LARGE SCALE GENOMIC DNA]</scope>
    <source>
        <strain evidence="6">MED-G166</strain>
    </source>
</reference>
<comment type="function">
    <text evidence="3">Required for maturation of 30S ribosomal subunits.</text>
</comment>
<evidence type="ECO:0000256" key="1">
    <source>
        <dbReference type="ARBA" id="ARBA00022490"/>
    </source>
</evidence>
<dbReference type="InterPro" id="IPR028998">
    <property type="entry name" value="RimP_C"/>
</dbReference>
<organism evidence="6 7">
    <name type="scientific">SAR86 cluster bacterium</name>
    <dbReference type="NCBI Taxonomy" id="2030880"/>
    <lineage>
        <taxon>Bacteria</taxon>
        <taxon>Pseudomonadati</taxon>
        <taxon>Pseudomonadota</taxon>
        <taxon>Gammaproteobacteria</taxon>
        <taxon>SAR86 cluster</taxon>
    </lineage>
</organism>
<name>A0A520MSM4_9GAMM</name>
<dbReference type="Gene3D" id="2.30.30.180">
    <property type="entry name" value="Ribosome maturation factor RimP, C-terminal domain"/>
    <property type="match status" value="1"/>
</dbReference>
<dbReference type="CDD" id="cd01734">
    <property type="entry name" value="YlxS_C"/>
    <property type="match status" value="1"/>
</dbReference>
<dbReference type="Proteomes" id="UP000320146">
    <property type="component" value="Unassembled WGS sequence"/>
</dbReference>
<comment type="subcellular location">
    <subcellularLocation>
        <location evidence="3">Cytoplasm</location>
    </subcellularLocation>
</comment>
<dbReference type="EMBL" id="SHBL01000011">
    <property type="protein sequence ID" value="RZO24220.1"/>
    <property type="molecule type" value="Genomic_DNA"/>
</dbReference>
<keyword evidence="1 3" id="KW-0963">Cytoplasm</keyword>
<proteinExistence type="inferred from homology"/>
<dbReference type="InterPro" id="IPR036847">
    <property type="entry name" value="RimP_C_sf"/>
</dbReference>
<sequence>MVQIHPPLPITMIKKDIEAFLIPIIEETGCELWGIEFGSAKGKGRLLRIYIDAIQGVDIDDCTKVSREVDYHFQHESIFSEFAFFEVSSPGLDRKLFNQKQYKKFVGDVVSLSLFSKVDNLRKFKGTLLEVLDSEISVKTEGETLLLELSNIEVCKLDLDDQIEKKKNG</sequence>
<keyword evidence="2 3" id="KW-0690">Ribosome biogenesis</keyword>
<evidence type="ECO:0000256" key="2">
    <source>
        <dbReference type="ARBA" id="ARBA00022517"/>
    </source>
</evidence>
<dbReference type="InterPro" id="IPR003728">
    <property type="entry name" value="Ribosome_maturation_RimP"/>
</dbReference>